<sequence>MNEQNLPENTKKEVKETAVPVVSNDSQEINNDSPPKLKENTGSKGKTNSNEASKSGSKGDSQSSIQDNGGASLASEPFIDLLYNQIESVIGGENPNQFLCLTLPG</sequence>
<feature type="compositionally biased region" description="Low complexity" evidence="1">
    <location>
        <begin position="53"/>
        <end position="67"/>
    </location>
</feature>
<feature type="compositionally biased region" description="Polar residues" evidence="1">
    <location>
        <begin position="42"/>
        <end position="52"/>
    </location>
</feature>
<gene>
    <name evidence="2" type="ORF">F3B53_26670</name>
</gene>
<evidence type="ECO:0000313" key="3">
    <source>
        <dbReference type="Proteomes" id="UP000375690"/>
    </source>
</evidence>
<dbReference type="AlphaFoldDB" id="A0A6A1WWZ2"/>
<comment type="caution">
    <text evidence="2">The sequence shown here is derived from an EMBL/GenBank/DDBJ whole genome shotgun (WGS) entry which is preliminary data.</text>
</comment>
<feature type="non-terminal residue" evidence="2">
    <location>
        <position position="105"/>
    </location>
</feature>
<dbReference type="Proteomes" id="UP000375690">
    <property type="component" value="Unassembled WGS sequence"/>
</dbReference>
<feature type="compositionally biased region" description="Polar residues" evidence="1">
    <location>
        <begin position="23"/>
        <end position="33"/>
    </location>
</feature>
<protein>
    <submittedName>
        <fullName evidence="2">Uncharacterized protein</fullName>
    </submittedName>
</protein>
<evidence type="ECO:0000256" key="1">
    <source>
        <dbReference type="SAM" id="MobiDB-lite"/>
    </source>
</evidence>
<accession>A0A6A1WWZ2</accession>
<proteinExistence type="predicted"/>
<organism evidence="2 3">
    <name type="scientific">Bacteroides ovatus</name>
    <dbReference type="NCBI Taxonomy" id="28116"/>
    <lineage>
        <taxon>Bacteria</taxon>
        <taxon>Pseudomonadati</taxon>
        <taxon>Bacteroidota</taxon>
        <taxon>Bacteroidia</taxon>
        <taxon>Bacteroidales</taxon>
        <taxon>Bacteroidaceae</taxon>
        <taxon>Bacteroides</taxon>
    </lineage>
</organism>
<reference evidence="2 3" key="1">
    <citation type="journal article" date="2019" name="Nat. Med.">
        <title>A library of human gut bacterial isolates paired with longitudinal multiomics data enables mechanistic microbiome research.</title>
        <authorList>
            <person name="Poyet M."/>
            <person name="Groussin M."/>
            <person name="Gibbons S.M."/>
            <person name="Avila-Pacheco J."/>
            <person name="Jiang X."/>
            <person name="Kearney S.M."/>
            <person name="Perrotta A.R."/>
            <person name="Berdy B."/>
            <person name="Zhao S."/>
            <person name="Lieberman T.D."/>
            <person name="Swanson P.K."/>
            <person name="Smith M."/>
            <person name="Roesemann S."/>
            <person name="Alexander J.E."/>
            <person name="Rich S.A."/>
            <person name="Livny J."/>
            <person name="Vlamakis H."/>
            <person name="Clish C."/>
            <person name="Bullock K."/>
            <person name="Deik A."/>
            <person name="Scott J."/>
            <person name="Pierce K.A."/>
            <person name="Xavier R.J."/>
            <person name="Alm E.J."/>
        </authorList>
    </citation>
    <scope>NUCLEOTIDE SEQUENCE [LARGE SCALE GENOMIC DNA]</scope>
    <source>
        <strain evidence="2 3">BIOML-A2</strain>
    </source>
</reference>
<feature type="region of interest" description="Disordered" evidence="1">
    <location>
        <begin position="1"/>
        <end position="72"/>
    </location>
</feature>
<name>A0A6A1WWZ2_BACOV</name>
<evidence type="ECO:0000313" key="2">
    <source>
        <dbReference type="EMBL" id="KAB1317006.1"/>
    </source>
</evidence>
<dbReference type="EMBL" id="VWFC01000109">
    <property type="protein sequence ID" value="KAB1317006.1"/>
    <property type="molecule type" value="Genomic_DNA"/>
</dbReference>